<protein>
    <submittedName>
        <fullName evidence="1">Hypothetical_protein</fullName>
    </submittedName>
</protein>
<name>A0ABP1KCU0_9EUKA</name>
<proteinExistence type="predicted"/>
<sequence length="116" mass="13224">MAIAQAALTFQCAYFSTYDIYGTKIQSITKREQSSQRKALSSPYSTVDHVEQHNFLMINYAYPDIASIQNGVFSNASVATQVYQLSIYYSTNNLMEIFFNCRKMPMIILVAKSKHL</sequence>
<dbReference type="Proteomes" id="UP001642409">
    <property type="component" value="Unassembled WGS sequence"/>
</dbReference>
<keyword evidence="2" id="KW-1185">Reference proteome</keyword>
<dbReference type="EMBL" id="CAXDID020000216">
    <property type="protein sequence ID" value="CAL6057891.1"/>
    <property type="molecule type" value="Genomic_DNA"/>
</dbReference>
<reference evidence="1 2" key="1">
    <citation type="submission" date="2024-07" db="EMBL/GenBank/DDBJ databases">
        <authorList>
            <person name="Akdeniz Z."/>
        </authorList>
    </citation>
    <scope>NUCLEOTIDE SEQUENCE [LARGE SCALE GENOMIC DNA]</scope>
</reference>
<evidence type="ECO:0000313" key="2">
    <source>
        <dbReference type="Proteomes" id="UP001642409"/>
    </source>
</evidence>
<accession>A0ABP1KCU0</accession>
<gene>
    <name evidence="1" type="ORF">HINF_LOCUS47781</name>
</gene>
<comment type="caution">
    <text evidence="1">The sequence shown here is derived from an EMBL/GenBank/DDBJ whole genome shotgun (WGS) entry which is preliminary data.</text>
</comment>
<evidence type="ECO:0000313" key="1">
    <source>
        <dbReference type="EMBL" id="CAL6057891.1"/>
    </source>
</evidence>
<organism evidence="1 2">
    <name type="scientific">Hexamita inflata</name>
    <dbReference type="NCBI Taxonomy" id="28002"/>
    <lineage>
        <taxon>Eukaryota</taxon>
        <taxon>Metamonada</taxon>
        <taxon>Diplomonadida</taxon>
        <taxon>Hexamitidae</taxon>
        <taxon>Hexamitinae</taxon>
        <taxon>Hexamita</taxon>
    </lineage>
</organism>